<sequence>MDPVKITGENLLSQINKMAGQLGIENPANVTVVKLEDTEDPNKKTLELIQGSWENNAPWFVIGKENKVFVLSSLEAMLHLIKSLNEAKYENFNLKLEKAILENLPIDFNDVWVVAMNEIQKRLAESKNKNLLDIDIKKLVQDIKKNHPNLFMRLKDFQFPPMQG</sequence>
<name>A0A1W1WRW6_9BACT</name>
<organism evidence="2 3">
    <name type="scientific">Nitratiruptor tergarcus DSM 16512</name>
    <dbReference type="NCBI Taxonomy" id="1069081"/>
    <lineage>
        <taxon>Bacteria</taxon>
        <taxon>Pseudomonadati</taxon>
        <taxon>Campylobacterota</taxon>
        <taxon>Epsilonproteobacteria</taxon>
        <taxon>Nautiliales</taxon>
        <taxon>Nitratiruptoraceae</taxon>
        <taxon>Nitratiruptor</taxon>
    </lineage>
</organism>
<reference evidence="3" key="1">
    <citation type="submission" date="2017-04" db="EMBL/GenBank/DDBJ databases">
        <authorList>
            <person name="Varghese N."/>
            <person name="Submissions S."/>
        </authorList>
    </citation>
    <scope>NUCLEOTIDE SEQUENCE [LARGE SCALE GENOMIC DNA]</scope>
    <source>
        <strain evidence="3">DSM 16512</strain>
    </source>
</reference>
<accession>A0A1W1WRW6</accession>
<dbReference type="EMBL" id="FWWZ01000001">
    <property type="protein sequence ID" value="SMC09027.1"/>
    <property type="molecule type" value="Genomic_DNA"/>
</dbReference>
<proteinExistence type="inferred from homology"/>
<gene>
    <name evidence="2" type="ORF">SAMN05660197_0821</name>
</gene>
<comment type="similarity">
    <text evidence="1">Belongs to the UPF0763 family.</text>
</comment>
<evidence type="ECO:0000313" key="3">
    <source>
        <dbReference type="Proteomes" id="UP000192602"/>
    </source>
</evidence>
<protein>
    <recommendedName>
        <fullName evidence="1">UPF0763 protein SAMN05660197_0821</fullName>
    </recommendedName>
</protein>
<dbReference type="STRING" id="1069081.SAMN05660197_0821"/>
<dbReference type="RefSeq" id="WP_084275280.1">
    <property type="nucleotide sequence ID" value="NZ_AP026671.1"/>
</dbReference>
<dbReference type="InterPro" id="IPR019724">
    <property type="entry name" value="UPF0763"/>
</dbReference>
<evidence type="ECO:0000256" key="1">
    <source>
        <dbReference type="HAMAP-Rule" id="MF_02110"/>
    </source>
</evidence>
<keyword evidence="3" id="KW-1185">Reference proteome</keyword>
<dbReference type="OrthoDB" id="5324700at2"/>
<dbReference type="AlphaFoldDB" id="A0A1W1WRW6"/>
<dbReference type="Pfam" id="PF10788">
    <property type="entry name" value="DUF2603"/>
    <property type="match status" value="1"/>
</dbReference>
<evidence type="ECO:0000313" key="2">
    <source>
        <dbReference type="EMBL" id="SMC09027.1"/>
    </source>
</evidence>
<dbReference type="HAMAP" id="MF_02110">
    <property type="entry name" value="UPF0763"/>
    <property type="match status" value="1"/>
</dbReference>
<dbReference type="Proteomes" id="UP000192602">
    <property type="component" value="Unassembled WGS sequence"/>
</dbReference>